<reference evidence="1 2" key="1">
    <citation type="submission" date="2022-04" db="EMBL/GenBank/DDBJ databases">
        <title>Positive selection, recombination, and allopatry shape intraspecific diversity of widespread and dominant cyanobacteria.</title>
        <authorList>
            <person name="Wei J."/>
            <person name="Shu W."/>
            <person name="Hu C."/>
        </authorList>
    </citation>
    <scope>NUCLEOTIDE SEQUENCE [LARGE SCALE GENOMIC DNA]</scope>
    <source>
        <strain evidence="1 2">DQ-A4</strain>
    </source>
</reference>
<dbReference type="Proteomes" id="UP001482513">
    <property type="component" value="Unassembled WGS sequence"/>
</dbReference>
<organism evidence="1 2">
    <name type="scientific">Leptolyngbya subtilissima DQ-A4</name>
    <dbReference type="NCBI Taxonomy" id="2933933"/>
    <lineage>
        <taxon>Bacteria</taxon>
        <taxon>Bacillati</taxon>
        <taxon>Cyanobacteriota</taxon>
        <taxon>Cyanophyceae</taxon>
        <taxon>Leptolyngbyales</taxon>
        <taxon>Leptolyngbyaceae</taxon>
        <taxon>Leptolyngbya group</taxon>
        <taxon>Leptolyngbya</taxon>
    </lineage>
</organism>
<evidence type="ECO:0000313" key="1">
    <source>
        <dbReference type="EMBL" id="MEP0949724.1"/>
    </source>
</evidence>
<dbReference type="EMBL" id="JAMPKX010000014">
    <property type="protein sequence ID" value="MEP0949724.1"/>
    <property type="molecule type" value="Genomic_DNA"/>
</dbReference>
<protein>
    <submittedName>
        <fullName evidence="1">Uncharacterized protein</fullName>
    </submittedName>
</protein>
<evidence type="ECO:0000313" key="2">
    <source>
        <dbReference type="Proteomes" id="UP001482513"/>
    </source>
</evidence>
<comment type="caution">
    <text evidence="1">The sequence shown here is derived from an EMBL/GenBank/DDBJ whole genome shotgun (WGS) entry which is preliminary data.</text>
</comment>
<gene>
    <name evidence="1" type="ORF">NC992_22795</name>
</gene>
<accession>A0ABV0KAB8</accession>
<dbReference type="RefSeq" id="WP_190707943.1">
    <property type="nucleotide sequence ID" value="NZ_JAMPKX010000014.1"/>
</dbReference>
<sequence length="62" mass="6981">METHIKNAIRTRYWDGESLMALANEHHLALKSVEQMAAIEGWGIARAMLDDLRAQMATPMQG</sequence>
<proteinExistence type="predicted"/>
<keyword evidence="2" id="KW-1185">Reference proteome</keyword>
<name>A0ABV0KAB8_9CYAN</name>